<proteinExistence type="predicted"/>
<sequence>MQDCVIIGGGPAGLTAALYLARFLRSVTVFDGQDGRARMIPKTHNLAPFPDGISGQEMLERMRTHALRYGAGLAAGTVEAVERHGRVFRVATDRQAAWARNVIFATGVFNHRPPLSGDDHAQGVARGLLRYCPVCDAHEVRDKRIAVLGSGTHGQQEASFLCHYSQSVTLISLDGFPANVRNGIRVLKPALTGIALPDSEVLITLQDGQTHPFDTLYVALGTTPRADPASCLGVELDDDGHIAIDAKHKTSLDGVYAIGDVTNGLDQIAVAMGHGAIAATAIHNDLSASAS</sequence>
<organism evidence="5 6">
    <name type="scientific">Paracoccus hibiscisoli</name>
    <dbReference type="NCBI Taxonomy" id="2023261"/>
    <lineage>
        <taxon>Bacteria</taxon>
        <taxon>Pseudomonadati</taxon>
        <taxon>Pseudomonadota</taxon>
        <taxon>Alphaproteobacteria</taxon>
        <taxon>Rhodobacterales</taxon>
        <taxon>Paracoccaceae</taxon>
        <taxon>Paracoccus</taxon>
    </lineage>
</organism>
<evidence type="ECO:0000256" key="3">
    <source>
        <dbReference type="ARBA" id="ARBA00023002"/>
    </source>
</evidence>
<evidence type="ECO:0000313" key="6">
    <source>
        <dbReference type="Proteomes" id="UP000306223"/>
    </source>
</evidence>
<evidence type="ECO:0000259" key="4">
    <source>
        <dbReference type="Pfam" id="PF07992"/>
    </source>
</evidence>
<dbReference type="Proteomes" id="UP000306223">
    <property type="component" value="Unassembled WGS sequence"/>
</dbReference>
<evidence type="ECO:0000256" key="2">
    <source>
        <dbReference type="ARBA" id="ARBA00022630"/>
    </source>
</evidence>
<evidence type="ECO:0000313" key="5">
    <source>
        <dbReference type="EMBL" id="TJZ79819.1"/>
    </source>
</evidence>
<keyword evidence="6" id="KW-1185">Reference proteome</keyword>
<dbReference type="AlphaFoldDB" id="A0A4U0QE89"/>
<name>A0A4U0QE89_9RHOB</name>
<dbReference type="OrthoDB" id="9786503at2"/>
<feature type="domain" description="FAD/NAD(P)-binding" evidence="4">
    <location>
        <begin position="3"/>
        <end position="275"/>
    </location>
</feature>
<dbReference type="PRINTS" id="PR00368">
    <property type="entry name" value="FADPNR"/>
</dbReference>
<dbReference type="PANTHER" id="PTHR48105">
    <property type="entry name" value="THIOREDOXIN REDUCTASE 1-RELATED-RELATED"/>
    <property type="match status" value="1"/>
</dbReference>
<dbReference type="SUPFAM" id="SSF51905">
    <property type="entry name" value="FAD/NAD(P)-binding domain"/>
    <property type="match status" value="1"/>
</dbReference>
<accession>A0A4U0QE89</accession>
<protein>
    <recommendedName>
        <fullName evidence="1">Thioredoxin reductase</fullName>
    </recommendedName>
</protein>
<keyword evidence="2" id="KW-0285">Flavoprotein</keyword>
<keyword evidence="3" id="KW-0560">Oxidoreductase</keyword>
<dbReference type="Pfam" id="PF07992">
    <property type="entry name" value="Pyr_redox_2"/>
    <property type="match status" value="1"/>
</dbReference>
<dbReference type="InterPro" id="IPR036188">
    <property type="entry name" value="FAD/NAD-bd_sf"/>
</dbReference>
<dbReference type="InterPro" id="IPR023753">
    <property type="entry name" value="FAD/NAD-binding_dom"/>
</dbReference>
<dbReference type="InterPro" id="IPR050097">
    <property type="entry name" value="Ferredoxin-NADP_redctase_2"/>
</dbReference>
<dbReference type="GO" id="GO:0016491">
    <property type="term" value="F:oxidoreductase activity"/>
    <property type="evidence" value="ECO:0007669"/>
    <property type="project" value="UniProtKB-KW"/>
</dbReference>
<comment type="caution">
    <text evidence="5">The sequence shown here is derived from an EMBL/GenBank/DDBJ whole genome shotgun (WGS) entry which is preliminary data.</text>
</comment>
<dbReference type="Gene3D" id="3.50.50.60">
    <property type="entry name" value="FAD/NAD(P)-binding domain"/>
    <property type="match status" value="2"/>
</dbReference>
<dbReference type="EMBL" id="SUNH01000044">
    <property type="protein sequence ID" value="TJZ79819.1"/>
    <property type="molecule type" value="Genomic_DNA"/>
</dbReference>
<dbReference type="PRINTS" id="PR00469">
    <property type="entry name" value="PNDRDTASEII"/>
</dbReference>
<reference evidence="5 6" key="1">
    <citation type="submission" date="2019-04" db="EMBL/GenBank/DDBJ databases">
        <authorList>
            <person name="Li J."/>
        </authorList>
    </citation>
    <scope>NUCLEOTIDE SEQUENCE [LARGE SCALE GENOMIC DNA]</scope>
    <source>
        <strain evidence="5 6">CCTCC AB2016182</strain>
    </source>
</reference>
<gene>
    <name evidence="5" type="ORF">FA740_18135</name>
</gene>
<evidence type="ECO:0000256" key="1">
    <source>
        <dbReference type="ARBA" id="ARBA00018719"/>
    </source>
</evidence>